<evidence type="ECO:0000313" key="3">
    <source>
        <dbReference type="EnsemblMetazoa" id="XP_038047129.1"/>
    </source>
</evidence>
<dbReference type="Pfam" id="PF00059">
    <property type="entry name" value="Lectin_C"/>
    <property type="match status" value="1"/>
</dbReference>
<dbReference type="InterPro" id="IPR016187">
    <property type="entry name" value="CTDL_fold"/>
</dbReference>
<organism evidence="3 4">
    <name type="scientific">Patiria miniata</name>
    <name type="common">Bat star</name>
    <name type="synonym">Asterina miniata</name>
    <dbReference type="NCBI Taxonomy" id="46514"/>
    <lineage>
        <taxon>Eukaryota</taxon>
        <taxon>Metazoa</taxon>
        <taxon>Echinodermata</taxon>
        <taxon>Eleutherozoa</taxon>
        <taxon>Asterozoa</taxon>
        <taxon>Asteroidea</taxon>
        <taxon>Valvatacea</taxon>
        <taxon>Valvatida</taxon>
        <taxon>Asterinidae</taxon>
        <taxon>Patiria</taxon>
    </lineage>
</organism>
<dbReference type="OMA" id="QCCLACS"/>
<feature type="domain" description="C-type lectin" evidence="2">
    <location>
        <begin position="38"/>
        <end position="157"/>
    </location>
</feature>
<dbReference type="InterPro" id="IPR016186">
    <property type="entry name" value="C-type_lectin-like/link_sf"/>
</dbReference>
<feature type="chain" id="PRO_5036927179" description="C-type lectin domain-containing protein" evidence="1">
    <location>
        <begin position="24"/>
        <end position="248"/>
    </location>
</feature>
<dbReference type="InterPro" id="IPR001304">
    <property type="entry name" value="C-type_lectin-like"/>
</dbReference>
<dbReference type="OrthoDB" id="7357196at2759"/>
<evidence type="ECO:0000256" key="1">
    <source>
        <dbReference type="SAM" id="SignalP"/>
    </source>
</evidence>
<dbReference type="InterPro" id="IPR050801">
    <property type="entry name" value="Ca-Dep_Lectins_ImmuneDev"/>
</dbReference>
<keyword evidence="1" id="KW-0732">Signal</keyword>
<keyword evidence="4" id="KW-1185">Reference proteome</keyword>
<sequence>MPRGPALMLISVLVLVCIASGSSLDMHDKGCPQNWVRHHQSCYTMYAHSLYDWDQARLVCQQQGGHLAVPNSPGENDFMWRMLNDAIERSNPNRIIWLGCTYMSDNGRVECIGEEKSEYNNLNPGNHLTQPGCFVLKYRLGVWDLYNCTGGRPFICERTRCRTPTRCQAVPRMDSSPHAQPRCLLGHAFKETVMTSPVQCCLACSVDPKCRSFNLSGRMCQLNNITASEVDADKYFMPLVDCAYYEYI</sequence>
<dbReference type="CDD" id="cd00037">
    <property type="entry name" value="CLECT"/>
    <property type="match status" value="1"/>
</dbReference>
<accession>A0A913Z5X1</accession>
<dbReference type="PROSITE" id="PS50041">
    <property type="entry name" value="C_TYPE_LECTIN_2"/>
    <property type="match status" value="1"/>
</dbReference>
<protein>
    <recommendedName>
        <fullName evidence="2">C-type lectin domain-containing protein</fullName>
    </recommendedName>
</protein>
<dbReference type="SUPFAM" id="SSF56436">
    <property type="entry name" value="C-type lectin-like"/>
    <property type="match status" value="1"/>
</dbReference>
<dbReference type="AlphaFoldDB" id="A0A913Z5X1"/>
<feature type="signal peptide" evidence="1">
    <location>
        <begin position="1"/>
        <end position="23"/>
    </location>
</feature>
<dbReference type="PANTHER" id="PTHR22801">
    <property type="entry name" value="LITHOSTATHINE"/>
    <property type="match status" value="1"/>
</dbReference>
<name>A0A913Z5X1_PATMI</name>
<proteinExistence type="predicted"/>
<dbReference type="EnsemblMetazoa" id="XM_038191201.1">
    <property type="protein sequence ID" value="XP_038047129.1"/>
    <property type="gene ID" value="LOC119721228"/>
</dbReference>
<evidence type="ECO:0000313" key="4">
    <source>
        <dbReference type="Proteomes" id="UP000887568"/>
    </source>
</evidence>
<dbReference type="Proteomes" id="UP000887568">
    <property type="component" value="Unplaced"/>
</dbReference>
<reference evidence="3" key="1">
    <citation type="submission" date="2022-11" db="UniProtKB">
        <authorList>
            <consortium name="EnsemblMetazoa"/>
        </authorList>
    </citation>
    <scope>IDENTIFICATION</scope>
</reference>
<dbReference type="GeneID" id="119721228"/>
<dbReference type="Gene3D" id="3.10.100.10">
    <property type="entry name" value="Mannose-Binding Protein A, subunit A"/>
    <property type="match status" value="1"/>
</dbReference>
<evidence type="ECO:0000259" key="2">
    <source>
        <dbReference type="PROSITE" id="PS50041"/>
    </source>
</evidence>
<dbReference type="PANTHER" id="PTHR22801:SF63">
    <property type="entry name" value="C-TYPE LECTIN DOMAIN-CONTAINING PROTEIN"/>
    <property type="match status" value="1"/>
</dbReference>
<dbReference type="SMART" id="SM00034">
    <property type="entry name" value="CLECT"/>
    <property type="match status" value="1"/>
</dbReference>
<dbReference type="RefSeq" id="XP_038047129.1">
    <property type="nucleotide sequence ID" value="XM_038191201.1"/>
</dbReference>